<proteinExistence type="predicted"/>
<protein>
    <submittedName>
        <fullName evidence="1">Uncharacterized protein</fullName>
    </submittedName>
</protein>
<comment type="caution">
    <text evidence="1">The sequence shown here is derived from an EMBL/GenBank/DDBJ whole genome shotgun (WGS) entry which is preliminary data.</text>
</comment>
<accession>A0A7W8HHX8</accession>
<gene>
    <name evidence="1" type="ORF">HNQ70_002252</name>
</gene>
<evidence type="ECO:0000313" key="2">
    <source>
        <dbReference type="Proteomes" id="UP000532440"/>
    </source>
</evidence>
<dbReference type="Proteomes" id="UP000532440">
    <property type="component" value="Unassembled WGS sequence"/>
</dbReference>
<evidence type="ECO:0000313" key="1">
    <source>
        <dbReference type="EMBL" id="MBB5272238.1"/>
    </source>
</evidence>
<name>A0A7W8HHX8_9BURK</name>
<organism evidence="1 2">
    <name type="scientific">Quisquiliibacterium transsilvanicum</name>
    <dbReference type="NCBI Taxonomy" id="1549638"/>
    <lineage>
        <taxon>Bacteria</taxon>
        <taxon>Pseudomonadati</taxon>
        <taxon>Pseudomonadota</taxon>
        <taxon>Betaproteobacteria</taxon>
        <taxon>Burkholderiales</taxon>
        <taxon>Burkholderiaceae</taxon>
        <taxon>Quisquiliibacterium</taxon>
    </lineage>
</organism>
<reference evidence="1 2" key="1">
    <citation type="submission" date="2020-08" db="EMBL/GenBank/DDBJ databases">
        <title>Genomic Encyclopedia of Type Strains, Phase IV (KMG-IV): sequencing the most valuable type-strain genomes for metagenomic binning, comparative biology and taxonomic classification.</title>
        <authorList>
            <person name="Goeker M."/>
        </authorList>
    </citation>
    <scope>NUCLEOTIDE SEQUENCE [LARGE SCALE GENOMIC DNA]</scope>
    <source>
        <strain evidence="1 2">DSM 29781</strain>
    </source>
</reference>
<dbReference type="AlphaFoldDB" id="A0A7W8HHX8"/>
<sequence>MTVNCETAVRRLVTRRQRATRLLDAAKRSVEIAIEDSDALALAHLAAANPSDAAA</sequence>
<keyword evidence="2" id="KW-1185">Reference proteome</keyword>
<dbReference type="EMBL" id="JACHGB010000004">
    <property type="protein sequence ID" value="MBB5272238.1"/>
    <property type="molecule type" value="Genomic_DNA"/>
</dbReference>
<dbReference type="RefSeq" id="WP_183967465.1">
    <property type="nucleotide sequence ID" value="NZ_BAABEW010000002.1"/>
</dbReference>